<evidence type="ECO:0000259" key="3">
    <source>
        <dbReference type="Pfam" id="PF03358"/>
    </source>
</evidence>
<comment type="caution">
    <text evidence="4">The sequence shown here is derived from an EMBL/GenBank/DDBJ whole genome shotgun (WGS) entry which is preliminary data.</text>
</comment>
<keyword evidence="2" id="KW-0288">FMN</keyword>
<dbReference type="Gene3D" id="3.40.50.360">
    <property type="match status" value="1"/>
</dbReference>
<dbReference type="Proteomes" id="UP000252405">
    <property type="component" value="Unassembled WGS sequence"/>
</dbReference>
<protein>
    <submittedName>
        <fullName evidence="4">NADPH-dependent oxidoreductase</fullName>
    </submittedName>
</protein>
<keyword evidence="2" id="KW-0285">Flavoprotein</keyword>
<dbReference type="PANTHER" id="PTHR30543:SF21">
    <property type="entry name" value="NAD(P)H-DEPENDENT FMN REDUCTASE LOT6"/>
    <property type="match status" value="1"/>
</dbReference>
<evidence type="ECO:0000313" key="4">
    <source>
        <dbReference type="EMBL" id="RCV90185.1"/>
    </source>
</evidence>
<dbReference type="InterPro" id="IPR029039">
    <property type="entry name" value="Flavoprotein-like_sf"/>
</dbReference>
<evidence type="ECO:0000256" key="2">
    <source>
        <dbReference type="ARBA" id="ARBA00022643"/>
    </source>
</evidence>
<dbReference type="GO" id="GO:0010181">
    <property type="term" value="F:FMN binding"/>
    <property type="evidence" value="ECO:0007669"/>
    <property type="project" value="TreeGrafter"/>
</dbReference>
<evidence type="ECO:0000313" key="5">
    <source>
        <dbReference type="Proteomes" id="UP000252405"/>
    </source>
</evidence>
<evidence type="ECO:0000256" key="1">
    <source>
        <dbReference type="ARBA" id="ARBA00001917"/>
    </source>
</evidence>
<dbReference type="SUPFAM" id="SSF52218">
    <property type="entry name" value="Flavoproteins"/>
    <property type="match status" value="1"/>
</dbReference>
<dbReference type="RefSeq" id="WP_114478475.1">
    <property type="nucleotide sequence ID" value="NZ_QPII01000004.1"/>
</dbReference>
<accession>A0A368TZG8</accession>
<dbReference type="InterPro" id="IPR005025">
    <property type="entry name" value="FMN_Rdtase-like_dom"/>
</dbReference>
<dbReference type="EMBL" id="QPII01000004">
    <property type="protein sequence ID" value="RCV90185.1"/>
    <property type="molecule type" value="Genomic_DNA"/>
</dbReference>
<comment type="cofactor">
    <cofactor evidence="1">
        <name>FMN</name>
        <dbReference type="ChEBI" id="CHEBI:58210"/>
    </cofactor>
</comment>
<dbReference type="OrthoDB" id="9812295at2"/>
<dbReference type="GO" id="GO:0016491">
    <property type="term" value="F:oxidoreductase activity"/>
    <property type="evidence" value="ECO:0007669"/>
    <property type="project" value="InterPro"/>
</dbReference>
<reference evidence="4 5" key="1">
    <citation type="submission" date="2018-07" db="EMBL/GenBank/DDBJ databases">
        <title>Halomonas montanilacus sp. nov., isolated from Lake Pengyan on Tibetan Plateau.</title>
        <authorList>
            <person name="Lu H."/>
            <person name="Xing P."/>
            <person name="Wu Q."/>
        </authorList>
    </citation>
    <scope>NUCLEOTIDE SEQUENCE [LARGE SCALE GENOMIC DNA]</scope>
    <source>
        <strain evidence="4 5">PYC7W</strain>
    </source>
</reference>
<keyword evidence="5" id="KW-1185">Reference proteome</keyword>
<dbReference type="InterPro" id="IPR050712">
    <property type="entry name" value="NAD(P)H-dep_reductase"/>
</dbReference>
<dbReference type="PANTHER" id="PTHR30543">
    <property type="entry name" value="CHROMATE REDUCTASE"/>
    <property type="match status" value="1"/>
</dbReference>
<dbReference type="Pfam" id="PF03358">
    <property type="entry name" value="FMN_red"/>
    <property type="match status" value="1"/>
</dbReference>
<sequence>MNDTPIRLAIIVGSNREGRLAPTIGKWFLDQVKDRQEFEVDYIDLADLNLPAILPAELDNDLKAYTARLDAADAFVMIVPEYNHSYPASLKQAIDLGYEEWRAKPVGFVAYGGFAAGVRAVEHLRGVMPELHAVTLRDTVSFQNPWDQFDEDGQPRNPTGCAAAANTMLHQLKWWAKALRTARNAVPYTVSE</sequence>
<dbReference type="GO" id="GO:0005829">
    <property type="term" value="C:cytosol"/>
    <property type="evidence" value="ECO:0007669"/>
    <property type="project" value="TreeGrafter"/>
</dbReference>
<dbReference type="AlphaFoldDB" id="A0A368TZG8"/>
<organism evidence="4 5">
    <name type="scientific">Billgrantia montanilacus</name>
    <dbReference type="NCBI Taxonomy" id="2282305"/>
    <lineage>
        <taxon>Bacteria</taxon>
        <taxon>Pseudomonadati</taxon>
        <taxon>Pseudomonadota</taxon>
        <taxon>Gammaproteobacteria</taxon>
        <taxon>Oceanospirillales</taxon>
        <taxon>Halomonadaceae</taxon>
        <taxon>Billgrantia</taxon>
    </lineage>
</organism>
<name>A0A368TZG8_9GAMM</name>
<feature type="domain" description="NADPH-dependent FMN reductase-like" evidence="3">
    <location>
        <begin position="7"/>
        <end position="145"/>
    </location>
</feature>
<proteinExistence type="predicted"/>
<gene>
    <name evidence="4" type="ORF">DU505_08040</name>
</gene>